<protein>
    <submittedName>
        <fullName evidence="2">Uncharacterized protein</fullName>
    </submittedName>
</protein>
<keyword evidence="3" id="KW-1185">Reference proteome</keyword>
<sequence>MACVNCTYPCIHAMVVAIFLAFALTLLQSIPDSSGESTAE</sequence>
<name>A0A1E1KYS8_9HELO</name>
<evidence type="ECO:0000313" key="3">
    <source>
        <dbReference type="Proteomes" id="UP000178912"/>
    </source>
</evidence>
<gene>
    <name evidence="2" type="ORF">RAG0_10166</name>
</gene>
<accession>A0A1E1KYS8</accession>
<organism evidence="2 3">
    <name type="scientific">Rhynchosporium agropyri</name>
    <dbReference type="NCBI Taxonomy" id="914238"/>
    <lineage>
        <taxon>Eukaryota</taxon>
        <taxon>Fungi</taxon>
        <taxon>Dikarya</taxon>
        <taxon>Ascomycota</taxon>
        <taxon>Pezizomycotina</taxon>
        <taxon>Leotiomycetes</taxon>
        <taxon>Helotiales</taxon>
        <taxon>Ploettnerulaceae</taxon>
        <taxon>Rhynchosporium</taxon>
    </lineage>
</organism>
<feature type="transmembrane region" description="Helical" evidence="1">
    <location>
        <begin position="6"/>
        <end position="27"/>
    </location>
</feature>
<dbReference type="Proteomes" id="UP000178912">
    <property type="component" value="Unassembled WGS sequence"/>
</dbReference>
<proteinExistence type="predicted"/>
<keyword evidence="1" id="KW-1133">Transmembrane helix</keyword>
<dbReference type="EMBL" id="FJUX01000062">
    <property type="protein sequence ID" value="CZT03400.1"/>
    <property type="molecule type" value="Genomic_DNA"/>
</dbReference>
<dbReference type="AlphaFoldDB" id="A0A1E1KYS8"/>
<keyword evidence="1" id="KW-0812">Transmembrane</keyword>
<keyword evidence="1" id="KW-0472">Membrane</keyword>
<reference evidence="3" key="1">
    <citation type="submission" date="2016-03" db="EMBL/GenBank/DDBJ databases">
        <authorList>
            <person name="Guldener U."/>
        </authorList>
    </citation>
    <scope>NUCLEOTIDE SEQUENCE [LARGE SCALE GENOMIC DNA]</scope>
    <source>
        <strain evidence="3">04CH-RAC-A.6.1</strain>
    </source>
</reference>
<evidence type="ECO:0000256" key="1">
    <source>
        <dbReference type="SAM" id="Phobius"/>
    </source>
</evidence>
<evidence type="ECO:0000313" key="2">
    <source>
        <dbReference type="EMBL" id="CZT03400.1"/>
    </source>
</evidence>